<keyword evidence="3" id="KW-0547">Nucleotide-binding</keyword>
<evidence type="ECO:0000259" key="7">
    <source>
        <dbReference type="PROSITE" id="PS51831"/>
    </source>
</evidence>
<evidence type="ECO:0000313" key="8">
    <source>
        <dbReference type="EMBL" id="MBD8047047.1"/>
    </source>
</evidence>
<protein>
    <recommendedName>
        <fullName evidence="1">bis(5'-nucleosyl)-tetraphosphatase (symmetrical)</fullName>
        <ecNumber evidence="1">3.6.1.41</ecNumber>
    </recommendedName>
</protein>
<organism evidence="8 9">
    <name type="scientific">Clostridium faecium</name>
    <dbReference type="NCBI Taxonomy" id="2762223"/>
    <lineage>
        <taxon>Bacteria</taxon>
        <taxon>Bacillati</taxon>
        <taxon>Bacillota</taxon>
        <taxon>Clostridia</taxon>
        <taxon>Eubacteriales</taxon>
        <taxon>Clostridiaceae</taxon>
        <taxon>Clostridium</taxon>
    </lineage>
</organism>
<comment type="caution">
    <text evidence="8">The sequence shown here is derived from an EMBL/GenBank/DDBJ whole genome shotgun (WGS) entry which is preliminary data.</text>
</comment>
<dbReference type="EC" id="3.6.1.41" evidence="1"/>
<dbReference type="InterPro" id="IPR005249">
    <property type="entry name" value="YqeK"/>
</dbReference>
<reference evidence="8 9" key="1">
    <citation type="submission" date="2020-08" db="EMBL/GenBank/DDBJ databases">
        <title>A Genomic Blueprint of the Chicken Gut Microbiome.</title>
        <authorList>
            <person name="Gilroy R."/>
            <person name="Ravi A."/>
            <person name="Getino M."/>
            <person name="Pursley I."/>
            <person name="Horton D.L."/>
            <person name="Alikhan N.-F."/>
            <person name="Baker D."/>
            <person name="Gharbi K."/>
            <person name="Hall N."/>
            <person name="Watson M."/>
            <person name="Adriaenssens E.M."/>
            <person name="Foster-Nyarko E."/>
            <person name="Jarju S."/>
            <person name="Secka A."/>
            <person name="Antonio M."/>
            <person name="Oren A."/>
            <person name="Chaudhuri R."/>
            <person name="La Ragione R.M."/>
            <person name="Hildebrand F."/>
            <person name="Pallen M.J."/>
        </authorList>
    </citation>
    <scope>NUCLEOTIDE SEQUENCE [LARGE SCALE GENOMIC DNA]</scope>
    <source>
        <strain evidence="8 9">N37</strain>
    </source>
</reference>
<dbReference type="NCBIfam" id="TIGR00488">
    <property type="entry name" value="bis(5'-nucleosyl)-tetraphosphatase (symmetrical) YqeK"/>
    <property type="match status" value="1"/>
</dbReference>
<comment type="catalytic activity">
    <reaction evidence="6">
        <text>P(1),P(4)-bis(5'-adenosyl) tetraphosphate + H2O = 2 ADP + 2 H(+)</text>
        <dbReference type="Rhea" id="RHEA:24252"/>
        <dbReference type="ChEBI" id="CHEBI:15377"/>
        <dbReference type="ChEBI" id="CHEBI:15378"/>
        <dbReference type="ChEBI" id="CHEBI:58141"/>
        <dbReference type="ChEBI" id="CHEBI:456216"/>
        <dbReference type="EC" id="3.6.1.41"/>
    </reaction>
</comment>
<evidence type="ECO:0000256" key="1">
    <source>
        <dbReference type="ARBA" id="ARBA00012506"/>
    </source>
</evidence>
<feature type="domain" description="HD" evidence="7">
    <location>
        <begin position="19"/>
        <end position="134"/>
    </location>
</feature>
<proteinExistence type="predicted"/>
<dbReference type="Proteomes" id="UP000627166">
    <property type="component" value="Unassembled WGS sequence"/>
</dbReference>
<dbReference type="PANTHER" id="PTHR35795:SF1">
    <property type="entry name" value="BIS(5'-NUCLEOSYL)-TETRAPHOSPHATASE, SYMMETRICAL"/>
    <property type="match status" value="1"/>
</dbReference>
<dbReference type="EMBL" id="JACSQB010000061">
    <property type="protein sequence ID" value="MBD8047047.1"/>
    <property type="molecule type" value="Genomic_DNA"/>
</dbReference>
<gene>
    <name evidence="8" type="primary">yqeK</name>
    <name evidence="8" type="ORF">H9637_08345</name>
</gene>
<evidence type="ECO:0000256" key="5">
    <source>
        <dbReference type="ARBA" id="ARBA00023004"/>
    </source>
</evidence>
<dbReference type="InterPro" id="IPR006675">
    <property type="entry name" value="HDIG_dom"/>
</dbReference>
<dbReference type="GO" id="GO:0008803">
    <property type="term" value="F:bis(5'-nucleosyl)-tetraphosphatase (symmetrical) activity"/>
    <property type="evidence" value="ECO:0007669"/>
    <property type="project" value="UniProtKB-EC"/>
</dbReference>
<evidence type="ECO:0000256" key="2">
    <source>
        <dbReference type="ARBA" id="ARBA00022723"/>
    </source>
</evidence>
<dbReference type="PROSITE" id="PS51831">
    <property type="entry name" value="HD"/>
    <property type="match status" value="1"/>
</dbReference>
<evidence type="ECO:0000256" key="3">
    <source>
        <dbReference type="ARBA" id="ARBA00022741"/>
    </source>
</evidence>
<dbReference type="SMART" id="SM00471">
    <property type="entry name" value="HDc"/>
    <property type="match status" value="1"/>
</dbReference>
<keyword evidence="2" id="KW-0479">Metal-binding</keyword>
<dbReference type="InterPro" id="IPR006674">
    <property type="entry name" value="HD_domain"/>
</dbReference>
<sequence>MLIEDDIKTYLEKCLKSSRYVHTLGVVDAAEKLAIKYSADVNKARIAALLHDAAKNMSIDELVKISKENYKDIDEDYYNSPQLLHGMVGASIARDVFKIEDDDILNAITYHTTGRANMSLLEKIIYVADYIEPSRDFPGVEFLREISYTNLDEAVIECCESTIKYILSKKLLLHKNTIEARNYLLIKKQ</sequence>
<dbReference type="SUPFAM" id="SSF109604">
    <property type="entry name" value="HD-domain/PDEase-like"/>
    <property type="match status" value="1"/>
</dbReference>
<dbReference type="CDD" id="cd00077">
    <property type="entry name" value="HDc"/>
    <property type="match status" value="1"/>
</dbReference>
<dbReference type="InterPro" id="IPR051094">
    <property type="entry name" value="Diverse_Catalytic_Enzymes"/>
</dbReference>
<keyword evidence="5" id="KW-0408">Iron</keyword>
<dbReference type="Gene3D" id="1.10.3210.10">
    <property type="entry name" value="Hypothetical protein af1432"/>
    <property type="match status" value="1"/>
</dbReference>
<accession>A0ABR8YS19</accession>
<keyword evidence="9" id="KW-1185">Reference proteome</keyword>
<evidence type="ECO:0000256" key="4">
    <source>
        <dbReference type="ARBA" id="ARBA00022801"/>
    </source>
</evidence>
<dbReference type="Pfam" id="PF01966">
    <property type="entry name" value="HD"/>
    <property type="match status" value="1"/>
</dbReference>
<dbReference type="InterPro" id="IPR003607">
    <property type="entry name" value="HD/PDEase_dom"/>
</dbReference>
<evidence type="ECO:0000256" key="6">
    <source>
        <dbReference type="ARBA" id="ARBA00049417"/>
    </source>
</evidence>
<keyword evidence="4 8" id="KW-0378">Hydrolase</keyword>
<evidence type="ECO:0000313" key="9">
    <source>
        <dbReference type="Proteomes" id="UP000627166"/>
    </source>
</evidence>
<name>A0ABR8YS19_9CLOT</name>
<dbReference type="RefSeq" id="WP_191740020.1">
    <property type="nucleotide sequence ID" value="NZ_JACSQB010000061.1"/>
</dbReference>
<dbReference type="NCBIfam" id="TIGR00277">
    <property type="entry name" value="HDIG"/>
    <property type="match status" value="1"/>
</dbReference>
<dbReference type="PANTHER" id="PTHR35795">
    <property type="entry name" value="SLR1885 PROTEIN"/>
    <property type="match status" value="1"/>
</dbReference>